<evidence type="ECO:0000313" key="3">
    <source>
        <dbReference type="Proteomes" id="UP000095767"/>
    </source>
</evidence>
<dbReference type="OrthoDB" id="1854109at2759"/>
<dbReference type="EMBL" id="LWDX02010451">
    <property type="protein sequence ID" value="OEL35999.1"/>
    <property type="molecule type" value="Genomic_DNA"/>
</dbReference>
<keyword evidence="3" id="KW-1185">Reference proteome</keyword>
<sequence length="78" mass="8952">MDAEAEKRGGGRGARAPLAHAVEKMSILKLEHFRREFGLVKDTSRMLLRHPCLFYVSNRYKIHTVVLRDCVRGTRGRS</sequence>
<accession>A0A1E5WF09</accession>
<evidence type="ECO:0000313" key="2">
    <source>
        <dbReference type="EMBL" id="OEL35999.1"/>
    </source>
</evidence>
<dbReference type="PANTHER" id="PTHR31476:SF5">
    <property type="entry name" value="UBIQUITIN CARBOXYL-TERMINAL HYDROLASE FAMILY PROTEIN"/>
    <property type="match status" value="1"/>
</dbReference>
<dbReference type="InterPro" id="IPR021099">
    <property type="entry name" value="PORR_domain"/>
</dbReference>
<reference evidence="2 3" key="1">
    <citation type="submission" date="2016-09" db="EMBL/GenBank/DDBJ databases">
        <title>The draft genome of Dichanthelium oligosanthes: A C3 panicoid grass species.</title>
        <authorList>
            <person name="Studer A.J."/>
            <person name="Schnable J.C."/>
            <person name="Brutnell T.P."/>
        </authorList>
    </citation>
    <scope>NUCLEOTIDE SEQUENCE [LARGE SCALE GENOMIC DNA]</scope>
    <source>
        <strain evidence="3">cv. Kellogg 1175</strain>
        <tissue evidence="2">Leaf</tissue>
    </source>
</reference>
<evidence type="ECO:0000259" key="1">
    <source>
        <dbReference type="Pfam" id="PF11955"/>
    </source>
</evidence>
<dbReference type="STRING" id="888268.A0A1E5WF09"/>
<protein>
    <recommendedName>
        <fullName evidence="1">PORR domain-containing protein</fullName>
    </recommendedName>
</protein>
<proteinExistence type="predicted"/>
<dbReference type="Proteomes" id="UP000095767">
    <property type="component" value="Unassembled WGS sequence"/>
</dbReference>
<dbReference type="PANTHER" id="PTHR31476">
    <property type="entry name" value="PROTEIN WHAT'S THIS FACTOR 1 HOMOLOG, CHLOROPLASTIC"/>
    <property type="match status" value="1"/>
</dbReference>
<dbReference type="Pfam" id="PF11955">
    <property type="entry name" value="PORR"/>
    <property type="match status" value="1"/>
</dbReference>
<comment type="caution">
    <text evidence="2">The sequence shown here is derived from an EMBL/GenBank/DDBJ whole genome shotgun (WGS) entry which is preliminary data.</text>
</comment>
<name>A0A1E5WF09_9POAL</name>
<dbReference type="InterPro" id="IPR045040">
    <property type="entry name" value="PORR_fam"/>
</dbReference>
<dbReference type="AlphaFoldDB" id="A0A1E5WF09"/>
<gene>
    <name evidence="2" type="ORF">BAE44_0002980</name>
</gene>
<organism evidence="2 3">
    <name type="scientific">Dichanthelium oligosanthes</name>
    <dbReference type="NCBI Taxonomy" id="888268"/>
    <lineage>
        <taxon>Eukaryota</taxon>
        <taxon>Viridiplantae</taxon>
        <taxon>Streptophyta</taxon>
        <taxon>Embryophyta</taxon>
        <taxon>Tracheophyta</taxon>
        <taxon>Spermatophyta</taxon>
        <taxon>Magnoliopsida</taxon>
        <taxon>Liliopsida</taxon>
        <taxon>Poales</taxon>
        <taxon>Poaceae</taxon>
        <taxon>PACMAD clade</taxon>
        <taxon>Panicoideae</taxon>
        <taxon>Panicodae</taxon>
        <taxon>Paniceae</taxon>
        <taxon>Dichantheliinae</taxon>
        <taxon>Dichanthelium</taxon>
    </lineage>
</organism>
<dbReference type="GO" id="GO:0003723">
    <property type="term" value="F:RNA binding"/>
    <property type="evidence" value="ECO:0007669"/>
    <property type="project" value="InterPro"/>
</dbReference>
<feature type="domain" description="PORR" evidence="1">
    <location>
        <begin position="24"/>
        <end position="70"/>
    </location>
</feature>